<feature type="domain" description="Methyltransferase type 11" evidence="4">
    <location>
        <begin position="42"/>
        <end position="129"/>
    </location>
</feature>
<dbReference type="Proteomes" id="UP000317178">
    <property type="component" value="Chromosome"/>
</dbReference>
<dbReference type="AlphaFoldDB" id="A0A518CKC5"/>
<dbReference type="InterPro" id="IPR013216">
    <property type="entry name" value="Methyltransf_11"/>
</dbReference>
<keyword evidence="2" id="KW-0489">Methyltransferase</keyword>
<gene>
    <name evidence="5" type="ORF">Pla110_13910</name>
</gene>
<dbReference type="RefSeq" id="WP_144994458.1">
    <property type="nucleotide sequence ID" value="NZ_CP036281.1"/>
</dbReference>
<dbReference type="KEGG" id="plon:Pla110_13910"/>
<name>A0A518CKC5_9PLAN</name>
<proteinExistence type="inferred from homology"/>
<evidence type="ECO:0000256" key="3">
    <source>
        <dbReference type="ARBA" id="ARBA00022679"/>
    </source>
</evidence>
<keyword evidence="6" id="KW-1185">Reference proteome</keyword>
<dbReference type="GO" id="GO:0008757">
    <property type="term" value="F:S-adenosylmethionine-dependent methyltransferase activity"/>
    <property type="evidence" value="ECO:0007669"/>
    <property type="project" value="InterPro"/>
</dbReference>
<dbReference type="PANTHER" id="PTHR44942">
    <property type="entry name" value="METHYLTRANSF_11 DOMAIN-CONTAINING PROTEIN"/>
    <property type="match status" value="1"/>
</dbReference>
<evidence type="ECO:0000256" key="2">
    <source>
        <dbReference type="ARBA" id="ARBA00022603"/>
    </source>
</evidence>
<dbReference type="EMBL" id="CP036281">
    <property type="protein sequence ID" value="QDU79678.1"/>
    <property type="molecule type" value="Genomic_DNA"/>
</dbReference>
<evidence type="ECO:0000313" key="6">
    <source>
        <dbReference type="Proteomes" id="UP000317178"/>
    </source>
</evidence>
<sequence>MSLGDFSQQAKAYSKARPGYPAEMLDQLLLDLDIIPRNRVADIGAGTGIFTQMLAARDLLVTAIEPNKAMLDQIENHPRIQEQIGTFEGTGLSASSQDWVVAAQAFHWADPERALPEIRRILKPGGQFSVLWNNRRNEDSPLLLFTMKTITDIIPEFQHDYRQKDWVQVLLSTGDFSKVATLSCDHSVNMSQERYLDLWRSHNRLNTTAGPVRMQKLIDQITHYLDQLGNSDLEIPYCCDVWSVS</sequence>
<evidence type="ECO:0000313" key="5">
    <source>
        <dbReference type="EMBL" id="QDU79678.1"/>
    </source>
</evidence>
<dbReference type="PANTHER" id="PTHR44942:SF4">
    <property type="entry name" value="METHYLTRANSFERASE TYPE 11 DOMAIN-CONTAINING PROTEIN"/>
    <property type="match status" value="1"/>
</dbReference>
<dbReference type="SUPFAM" id="SSF53335">
    <property type="entry name" value="S-adenosyl-L-methionine-dependent methyltransferases"/>
    <property type="match status" value="1"/>
</dbReference>
<dbReference type="OrthoDB" id="9797252at2"/>
<dbReference type="InterPro" id="IPR029063">
    <property type="entry name" value="SAM-dependent_MTases_sf"/>
</dbReference>
<organism evidence="5 6">
    <name type="scientific">Polystyrenella longa</name>
    <dbReference type="NCBI Taxonomy" id="2528007"/>
    <lineage>
        <taxon>Bacteria</taxon>
        <taxon>Pseudomonadati</taxon>
        <taxon>Planctomycetota</taxon>
        <taxon>Planctomycetia</taxon>
        <taxon>Planctomycetales</taxon>
        <taxon>Planctomycetaceae</taxon>
        <taxon>Polystyrenella</taxon>
    </lineage>
</organism>
<evidence type="ECO:0000259" key="4">
    <source>
        <dbReference type="Pfam" id="PF08241"/>
    </source>
</evidence>
<dbReference type="Pfam" id="PF08241">
    <property type="entry name" value="Methyltransf_11"/>
    <property type="match status" value="1"/>
</dbReference>
<keyword evidence="3" id="KW-0808">Transferase</keyword>
<dbReference type="GO" id="GO:0032259">
    <property type="term" value="P:methylation"/>
    <property type="evidence" value="ECO:0007669"/>
    <property type="project" value="UniProtKB-KW"/>
</dbReference>
<reference evidence="5 6" key="1">
    <citation type="submission" date="2019-02" db="EMBL/GenBank/DDBJ databases">
        <title>Deep-cultivation of Planctomycetes and their phenomic and genomic characterization uncovers novel biology.</title>
        <authorList>
            <person name="Wiegand S."/>
            <person name="Jogler M."/>
            <person name="Boedeker C."/>
            <person name="Pinto D."/>
            <person name="Vollmers J."/>
            <person name="Rivas-Marin E."/>
            <person name="Kohn T."/>
            <person name="Peeters S.H."/>
            <person name="Heuer A."/>
            <person name="Rast P."/>
            <person name="Oberbeckmann S."/>
            <person name="Bunk B."/>
            <person name="Jeske O."/>
            <person name="Meyerdierks A."/>
            <person name="Storesund J.E."/>
            <person name="Kallscheuer N."/>
            <person name="Luecker S."/>
            <person name="Lage O.M."/>
            <person name="Pohl T."/>
            <person name="Merkel B.J."/>
            <person name="Hornburger P."/>
            <person name="Mueller R.-W."/>
            <person name="Bruemmer F."/>
            <person name="Labrenz M."/>
            <person name="Spormann A.M."/>
            <person name="Op den Camp H."/>
            <person name="Overmann J."/>
            <person name="Amann R."/>
            <person name="Jetten M.S.M."/>
            <person name="Mascher T."/>
            <person name="Medema M.H."/>
            <person name="Devos D.P."/>
            <person name="Kaster A.-K."/>
            <person name="Ovreas L."/>
            <person name="Rohde M."/>
            <person name="Galperin M.Y."/>
            <person name="Jogler C."/>
        </authorList>
    </citation>
    <scope>NUCLEOTIDE SEQUENCE [LARGE SCALE GENOMIC DNA]</scope>
    <source>
        <strain evidence="5 6">Pla110</strain>
    </source>
</reference>
<dbReference type="CDD" id="cd02440">
    <property type="entry name" value="AdoMet_MTases"/>
    <property type="match status" value="1"/>
</dbReference>
<comment type="similarity">
    <text evidence="1">Belongs to the methyltransferase superfamily.</text>
</comment>
<accession>A0A518CKC5</accession>
<protein>
    <recommendedName>
        <fullName evidence="4">Methyltransferase type 11 domain-containing protein</fullName>
    </recommendedName>
</protein>
<evidence type="ECO:0000256" key="1">
    <source>
        <dbReference type="ARBA" id="ARBA00008361"/>
    </source>
</evidence>
<dbReference type="InterPro" id="IPR051052">
    <property type="entry name" value="Diverse_substrate_MTase"/>
</dbReference>
<dbReference type="Gene3D" id="3.40.50.150">
    <property type="entry name" value="Vaccinia Virus protein VP39"/>
    <property type="match status" value="1"/>
</dbReference>